<comment type="similarity">
    <text evidence="1 3">Belongs to the short-chain dehydrogenases/reductases (SDR) family.</text>
</comment>
<evidence type="ECO:0000313" key="5">
    <source>
        <dbReference type="Proteomes" id="UP000339690"/>
    </source>
</evidence>
<reference evidence="4 5" key="1">
    <citation type="submission" date="2019-11" db="EMBL/GenBank/DDBJ databases">
        <title>Gracilibacillus salitolerans sp. nov., a moderate halophile isolated from a saline soil in northwest China.</title>
        <authorList>
            <person name="Gan L."/>
        </authorList>
    </citation>
    <scope>NUCLEOTIDE SEQUENCE [LARGE SCALE GENOMIC DNA]</scope>
    <source>
        <strain evidence="4 5">SCU50</strain>
    </source>
</reference>
<dbReference type="RefSeq" id="WP_153791460.1">
    <property type="nucleotide sequence ID" value="NZ_CP045915.1"/>
</dbReference>
<dbReference type="Proteomes" id="UP000339690">
    <property type="component" value="Chromosome"/>
</dbReference>
<accession>A0A5Q2TL88</accession>
<dbReference type="InterPro" id="IPR002347">
    <property type="entry name" value="SDR_fam"/>
</dbReference>
<dbReference type="SUPFAM" id="SSF51735">
    <property type="entry name" value="NAD(P)-binding Rossmann-fold domains"/>
    <property type="match status" value="1"/>
</dbReference>
<evidence type="ECO:0000313" key="4">
    <source>
        <dbReference type="EMBL" id="QGH34857.1"/>
    </source>
</evidence>
<organism evidence="4 5">
    <name type="scientific">Gracilibacillus salitolerans</name>
    <dbReference type="NCBI Taxonomy" id="2663022"/>
    <lineage>
        <taxon>Bacteria</taxon>
        <taxon>Bacillati</taxon>
        <taxon>Bacillota</taxon>
        <taxon>Bacilli</taxon>
        <taxon>Bacillales</taxon>
        <taxon>Bacillaceae</taxon>
        <taxon>Gracilibacillus</taxon>
    </lineage>
</organism>
<dbReference type="PANTHER" id="PTHR44196">
    <property type="entry name" value="DEHYDROGENASE/REDUCTASE SDR FAMILY MEMBER 7B"/>
    <property type="match status" value="1"/>
</dbReference>
<sequence>MNNLKDKHVLITGASSGIGEALAFALAEQKTIPILVARTESNLIQISRNIEKMHAIKPIIYPVDITDRDEWKKGIDHILRECGKIDVLINNAGVGYFETFDLIDWESIEKMIRLNLDALFFTTYYILPALMNQPAAHIINIGSQAGKIATPKSAVYSATKASVISFSNALRMELEGKVSVTSVNIGPVETAFFDTADPKGDYRKSVAKYMLDANDVAKHITKSLFTNKREINIPFWMHIGSKMYQTFPRIMEIILKPAFKKK</sequence>
<evidence type="ECO:0000256" key="2">
    <source>
        <dbReference type="ARBA" id="ARBA00023002"/>
    </source>
</evidence>
<proteinExistence type="inferred from homology"/>
<dbReference type="InterPro" id="IPR036291">
    <property type="entry name" value="NAD(P)-bd_dom_sf"/>
</dbReference>
<name>A0A5Q2TL88_9BACI</name>
<dbReference type="PRINTS" id="PR00081">
    <property type="entry name" value="GDHRDH"/>
</dbReference>
<dbReference type="PROSITE" id="PS00061">
    <property type="entry name" value="ADH_SHORT"/>
    <property type="match status" value="1"/>
</dbReference>
<keyword evidence="2" id="KW-0560">Oxidoreductase</keyword>
<protein>
    <submittedName>
        <fullName evidence="4">SDR family NAD(P)-dependent oxidoreductase</fullName>
    </submittedName>
</protein>
<dbReference type="InterPro" id="IPR020904">
    <property type="entry name" value="Sc_DH/Rdtase_CS"/>
</dbReference>
<keyword evidence="5" id="KW-1185">Reference proteome</keyword>
<dbReference type="PRINTS" id="PR00080">
    <property type="entry name" value="SDRFAMILY"/>
</dbReference>
<dbReference type="PANTHER" id="PTHR44196:SF1">
    <property type="entry name" value="DEHYDROGENASE_REDUCTASE SDR FAMILY MEMBER 7B"/>
    <property type="match status" value="1"/>
</dbReference>
<dbReference type="GO" id="GO:0016020">
    <property type="term" value="C:membrane"/>
    <property type="evidence" value="ECO:0007669"/>
    <property type="project" value="TreeGrafter"/>
</dbReference>
<gene>
    <name evidence="4" type="ORF">GI584_12785</name>
</gene>
<dbReference type="GO" id="GO:0016491">
    <property type="term" value="F:oxidoreductase activity"/>
    <property type="evidence" value="ECO:0007669"/>
    <property type="project" value="UniProtKB-KW"/>
</dbReference>
<dbReference type="Gene3D" id="3.40.50.720">
    <property type="entry name" value="NAD(P)-binding Rossmann-like Domain"/>
    <property type="match status" value="1"/>
</dbReference>
<dbReference type="AlphaFoldDB" id="A0A5Q2TL88"/>
<dbReference type="EMBL" id="CP045915">
    <property type="protein sequence ID" value="QGH34857.1"/>
    <property type="molecule type" value="Genomic_DNA"/>
</dbReference>
<evidence type="ECO:0000256" key="1">
    <source>
        <dbReference type="ARBA" id="ARBA00006484"/>
    </source>
</evidence>
<evidence type="ECO:0000256" key="3">
    <source>
        <dbReference type="RuleBase" id="RU000363"/>
    </source>
</evidence>
<dbReference type="KEGG" id="grc:GI584_12785"/>
<dbReference type="Pfam" id="PF00106">
    <property type="entry name" value="adh_short"/>
    <property type="match status" value="1"/>
</dbReference>
<dbReference type="PIRSF" id="PIRSF000126">
    <property type="entry name" value="11-beta-HSD1"/>
    <property type="match status" value="1"/>
</dbReference>